<protein>
    <submittedName>
        <fullName evidence="9">MFS transporter</fullName>
    </submittedName>
</protein>
<dbReference type="RefSeq" id="WP_317975130.1">
    <property type="nucleotide sequence ID" value="NZ_BTFW01000001.1"/>
</dbReference>
<evidence type="ECO:0000313" key="9">
    <source>
        <dbReference type="EMBL" id="GMM61447.1"/>
    </source>
</evidence>
<feature type="transmembrane region" description="Helical" evidence="7">
    <location>
        <begin position="350"/>
        <end position="373"/>
    </location>
</feature>
<evidence type="ECO:0000256" key="4">
    <source>
        <dbReference type="ARBA" id="ARBA00022692"/>
    </source>
</evidence>
<dbReference type="PANTHER" id="PTHR23517">
    <property type="entry name" value="RESISTANCE PROTEIN MDTM, PUTATIVE-RELATED-RELATED"/>
    <property type="match status" value="1"/>
</dbReference>
<name>A0ABQ6P969_9SPHN</name>
<dbReference type="InterPro" id="IPR020846">
    <property type="entry name" value="MFS_dom"/>
</dbReference>
<keyword evidence="10" id="KW-1185">Reference proteome</keyword>
<evidence type="ECO:0000256" key="2">
    <source>
        <dbReference type="ARBA" id="ARBA00022448"/>
    </source>
</evidence>
<feature type="transmembrane region" description="Helical" evidence="7">
    <location>
        <begin position="187"/>
        <end position="207"/>
    </location>
</feature>
<dbReference type="InterPro" id="IPR036259">
    <property type="entry name" value="MFS_trans_sf"/>
</dbReference>
<dbReference type="Gene3D" id="1.20.1250.20">
    <property type="entry name" value="MFS general substrate transporter like domains"/>
    <property type="match status" value="1"/>
</dbReference>
<evidence type="ECO:0000259" key="8">
    <source>
        <dbReference type="PROSITE" id="PS50850"/>
    </source>
</evidence>
<accession>A0ABQ6P969</accession>
<feature type="transmembrane region" description="Helical" evidence="7">
    <location>
        <begin position="315"/>
        <end position="338"/>
    </location>
</feature>
<keyword evidence="3" id="KW-1003">Cell membrane</keyword>
<keyword evidence="6 7" id="KW-0472">Membrane</keyword>
<feature type="transmembrane region" description="Helical" evidence="7">
    <location>
        <begin position="91"/>
        <end position="114"/>
    </location>
</feature>
<feature type="transmembrane region" description="Helical" evidence="7">
    <location>
        <begin position="59"/>
        <end position="79"/>
    </location>
</feature>
<feature type="transmembrane region" description="Helical" evidence="7">
    <location>
        <begin position="257"/>
        <end position="279"/>
    </location>
</feature>
<dbReference type="Pfam" id="PF07690">
    <property type="entry name" value="MFS_1"/>
    <property type="match status" value="1"/>
</dbReference>
<evidence type="ECO:0000256" key="5">
    <source>
        <dbReference type="ARBA" id="ARBA00022989"/>
    </source>
</evidence>
<evidence type="ECO:0000256" key="7">
    <source>
        <dbReference type="SAM" id="Phobius"/>
    </source>
</evidence>
<feature type="domain" description="Major facilitator superfamily (MFS) profile" evidence="8">
    <location>
        <begin position="193"/>
        <end position="407"/>
    </location>
</feature>
<organism evidence="9 10">
    <name type="scientific">Novosphingobium pituita</name>
    <dbReference type="NCBI Taxonomy" id="3056842"/>
    <lineage>
        <taxon>Bacteria</taxon>
        <taxon>Pseudomonadati</taxon>
        <taxon>Pseudomonadota</taxon>
        <taxon>Alphaproteobacteria</taxon>
        <taxon>Sphingomonadales</taxon>
        <taxon>Sphingomonadaceae</taxon>
        <taxon>Novosphingobium</taxon>
    </lineage>
</organism>
<sequence length="407" mass="41289">MSHASSAPAAPHAVSQTATPNPNREILLSVTCTALAYLGVGLPLAVLPDWVHRDLGFSTVLAGLAISIQYVATIISRGLVGPMADTAGPRLSILVGFACCLASGIAALGAAHLASASPSLALVPLFLSRIALGFGESMIGTGAIAWGIARTQPALTARVISWNGMATYGAIAAGAPLGAWLFGIGGIGAIGLALALTGIAGFAFAWPQPTTRSIASQRMPFHHVLRRVTPYGIALALGAIGFGAISAFIALDYSARGWAGAPLALSAFGLSFVASRLLFVRQIERLGGLRVALIFLAIEIVGLLLVWQAPVASIAALGAGATGFGFALIFPALGMIVVDLVPPQNRGSAIGAYSLFTDVALCATGPAAGYLVGTSGYQAPFLLGAVSALAGAVMVVMLMQAARHRRT</sequence>
<keyword evidence="2" id="KW-0813">Transport</keyword>
<feature type="transmembrane region" description="Helical" evidence="7">
    <location>
        <begin position="126"/>
        <end position="148"/>
    </location>
</feature>
<dbReference type="EMBL" id="BTFW01000001">
    <property type="protein sequence ID" value="GMM61447.1"/>
    <property type="molecule type" value="Genomic_DNA"/>
</dbReference>
<evidence type="ECO:0000256" key="3">
    <source>
        <dbReference type="ARBA" id="ARBA00022475"/>
    </source>
</evidence>
<feature type="transmembrane region" description="Helical" evidence="7">
    <location>
        <begin position="228"/>
        <end position="251"/>
    </location>
</feature>
<feature type="transmembrane region" description="Helical" evidence="7">
    <location>
        <begin position="26"/>
        <end position="47"/>
    </location>
</feature>
<dbReference type="InterPro" id="IPR050171">
    <property type="entry name" value="MFS_Transporters"/>
</dbReference>
<evidence type="ECO:0000256" key="1">
    <source>
        <dbReference type="ARBA" id="ARBA00004651"/>
    </source>
</evidence>
<keyword evidence="5 7" id="KW-1133">Transmembrane helix</keyword>
<dbReference type="PROSITE" id="PS50850">
    <property type="entry name" value="MFS"/>
    <property type="match status" value="1"/>
</dbReference>
<keyword evidence="4 7" id="KW-0812">Transmembrane</keyword>
<dbReference type="SUPFAM" id="SSF103473">
    <property type="entry name" value="MFS general substrate transporter"/>
    <property type="match status" value="1"/>
</dbReference>
<evidence type="ECO:0000256" key="6">
    <source>
        <dbReference type="ARBA" id="ARBA00023136"/>
    </source>
</evidence>
<feature type="transmembrane region" description="Helical" evidence="7">
    <location>
        <begin position="160"/>
        <end position="181"/>
    </location>
</feature>
<gene>
    <name evidence="9" type="ORF">NUTIK01_22240</name>
</gene>
<comment type="subcellular location">
    <subcellularLocation>
        <location evidence="1">Cell membrane</location>
        <topology evidence="1">Multi-pass membrane protein</topology>
    </subcellularLocation>
</comment>
<feature type="transmembrane region" description="Helical" evidence="7">
    <location>
        <begin position="379"/>
        <end position="399"/>
    </location>
</feature>
<dbReference type="PANTHER" id="PTHR23517:SF13">
    <property type="entry name" value="MAJOR FACILITATOR SUPERFAMILY MFS_1"/>
    <property type="match status" value="1"/>
</dbReference>
<dbReference type="NCBIfam" id="NF003477">
    <property type="entry name" value="PRK05122.1"/>
    <property type="match status" value="1"/>
</dbReference>
<reference evidence="9 10" key="1">
    <citation type="submission" date="2023-06" db="EMBL/GenBank/DDBJ databases">
        <title>Draft genome sequence of Novosphingobium sp. strain IK01.</title>
        <authorList>
            <person name="Hatamoto M."/>
            <person name="Ikarashi T."/>
            <person name="Yamaguchi T."/>
        </authorList>
    </citation>
    <scope>NUCLEOTIDE SEQUENCE [LARGE SCALE GENOMIC DNA]</scope>
    <source>
        <strain evidence="9 10">IK01</strain>
    </source>
</reference>
<feature type="transmembrane region" description="Helical" evidence="7">
    <location>
        <begin position="291"/>
        <end position="309"/>
    </location>
</feature>
<dbReference type="InterPro" id="IPR011701">
    <property type="entry name" value="MFS"/>
</dbReference>
<proteinExistence type="predicted"/>
<dbReference type="Proteomes" id="UP001187221">
    <property type="component" value="Unassembled WGS sequence"/>
</dbReference>
<evidence type="ECO:0000313" key="10">
    <source>
        <dbReference type="Proteomes" id="UP001187221"/>
    </source>
</evidence>
<comment type="caution">
    <text evidence="9">The sequence shown here is derived from an EMBL/GenBank/DDBJ whole genome shotgun (WGS) entry which is preliminary data.</text>
</comment>